<evidence type="ECO:0000313" key="8">
    <source>
        <dbReference type="Proteomes" id="UP000253961"/>
    </source>
</evidence>
<evidence type="ECO:0000256" key="2">
    <source>
        <dbReference type="ARBA" id="ARBA00022729"/>
    </source>
</evidence>
<protein>
    <submittedName>
        <fullName evidence="7">Glucosylceramidase</fullName>
    </submittedName>
</protein>
<feature type="domain" description="Glycosyl hydrolase family 30 beta sandwich" evidence="6">
    <location>
        <begin position="404"/>
        <end position="463"/>
    </location>
</feature>
<reference evidence="7 8" key="1">
    <citation type="submission" date="2018-07" db="EMBL/GenBank/DDBJ databases">
        <title>Pedobacter sp. nov., isolated from soil.</title>
        <authorList>
            <person name="Zhou L.Y."/>
            <person name="Du Z.J."/>
        </authorList>
    </citation>
    <scope>NUCLEOTIDE SEQUENCE [LARGE SCALE GENOMIC DNA]</scope>
    <source>
        <strain evidence="7 8">JDX94</strain>
    </source>
</reference>
<keyword evidence="4" id="KW-0326">Glycosidase</keyword>
<dbReference type="Proteomes" id="UP000253961">
    <property type="component" value="Unassembled WGS sequence"/>
</dbReference>
<dbReference type="PANTHER" id="PTHR11069:SF23">
    <property type="entry name" value="LYSOSOMAL ACID GLUCOSYLCERAMIDASE"/>
    <property type="match status" value="1"/>
</dbReference>
<dbReference type="Gene3D" id="2.60.40.1180">
    <property type="entry name" value="Golgi alpha-mannosidase II"/>
    <property type="match status" value="1"/>
</dbReference>
<dbReference type="InterPro" id="IPR017853">
    <property type="entry name" value="GH"/>
</dbReference>
<name>A0A369PRL9_9SPHI</name>
<dbReference type="Gene3D" id="3.20.20.80">
    <property type="entry name" value="Glycosidases"/>
    <property type="match status" value="1"/>
</dbReference>
<proteinExistence type="inferred from homology"/>
<dbReference type="GO" id="GO:0004348">
    <property type="term" value="F:glucosylceramidase activity"/>
    <property type="evidence" value="ECO:0007669"/>
    <property type="project" value="InterPro"/>
</dbReference>
<dbReference type="Pfam" id="PF02055">
    <property type="entry name" value="Glyco_hydro_30"/>
    <property type="match status" value="1"/>
</dbReference>
<dbReference type="AlphaFoldDB" id="A0A369PRL9"/>
<comment type="caution">
    <text evidence="7">The sequence shown here is derived from an EMBL/GenBank/DDBJ whole genome shotgun (WGS) entry which is preliminary data.</text>
</comment>
<evidence type="ECO:0000256" key="4">
    <source>
        <dbReference type="RuleBase" id="RU361188"/>
    </source>
</evidence>
<dbReference type="InterPro" id="IPR033453">
    <property type="entry name" value="Glyco_hydro_30_TIM-barrel"/>
</dbReference>
<evidence type="ECO:0000313" key="7">
    <source>
        <dbReference type="EMBL" id="RDC54910.1"/>
    </source>
</evidence>
<accession>A0A369PRL9</accession>
<dbReference type="OrthoDB" id="9806701at2"/>
<organism evidence="7 8">
    <name type="scientific">Pedobacter chinensis</name>
    <dbReference type="NCBI Taxonomy" id="2282421"/>
    <lineage>
        <taxon>Bacteria</taxon>
        <taxon>Pseudomonadati</taxon>
        <taxon>Bacteroidota</taxon>
        <taxon>Sphingobacteriia</taxon>
        <taxon>Sphingobacteriales</taxon>
        <taxon>Sphingobacteriaceae</taxon>
        <taxon>Pedobacter</taxon>
    </lineage>
</organism>
<dbReference type="InterPro" id="IPR013780">
    <property type="entry name" value="Glyco_hydro_b"/>
</dbReference>
<dbReference type="Pfam" id="PF17189">
    <property type="entry name" value="Glyco_hydro_30C"/>
    <property type="match status" value="1"/>
</dbReference>
<evidence type="ECO:0000256" key="3">
    <source>
        <dbReference type="ARBA" id="ARBA00022801"/>
    </source>
</evidence>
<dbReference type="RefSeq" id="WP_115404358.1">
    <property type="nucleotide sequence ID" value="NZ_QPKV01000009.1"/>
</dbReference>
<sequence>MSTRLFHLIFVFVCCTHYSFAQKAEWWLTNNDRSALFAKQASTISFSKIAATDLPVILIDDKKTFQSIDGFGYALTGGSAQHIIKMSAPARANLLKELFATDGNNIGVSYIRLSIGASDLNEKVFSYNDLPEGETDLTQAKFDLGPDKVDVIPVMKEILAINPKIKIMGSPWSPPLWMKTSYDARGGMLKPEYYDAYAKYFVRYIEEMKKEGIIIDAITIQNEPLHPGNNPSLLMTAPDQADFIKNHLGPAFEKSNIKTKIIVYDHNADRPDYPITIFDDPEANKYIDGSAFHLYGGKIEALTDVHNAHPNKNIYFSEQMVVEQPNAKTINIINPVRRLIIGATRNWSKNVLEWNLAADPENKPYTDRGGCSMCQGAVTIDQDNYSRNLAYYSIAHASKFVRPGAVRIASNEPGDLSNVAFKTTDKKTVLIVANTAKESITFNIQFNGKAATATLAKGSVGTYIW</sequence>
<dbReference type="PANTHER" id="PTHR11069">
    <property type="entry name" value="GLUCOSYLCERAMIDASE"/>
    <property type="match status" value="1"/>
</dbReference>
<comment type="similarity">
    <text evidence="1 4">Belongs to the glycosyl hydrolase 30 family.</text>
</comment>
<keyword evidence="8" id="KW-1185">Reference proteome</keyword>
<dbReference type="InterPro" id="IPR033452">
    <property type="entry name" value="GH30_C"/>
</dbReference>
<dbReference type="SUPFAM" id="SSF51445">
    <property type="entry name" value="(Trans)glycosidases"/>
    <property type="match status" value="1"/>
</dbReference>
<dbReference type="InterPro" id="IPR001139">
    <property type="entry name" value="Glyco_hydro_30"/>
</dbReference>
<keyword evidence="2" id="KW-0732">Signal</keyword>
<keyword evidence="3 4" id="KW-0378">Hydrolase</keyword>
<dbReference type="GO" id="GO:0016020">
    <property type="term" value="C:membrane"/>
    <property type="evidence" value="ECO:0007669"/>
    <property type="project" value="GOC"/>
</dbReference>
<feature type="domain" description="Glycosyl hydrolase family 30 TIM-barrel" evidence="5">
    <location>
        <begin position="68"/>
        <end position="401"/>
    </location>
</feature>
<gene>
    <name evidence="7" type="ORF">DU508_19030</name>
</gene>
<evidence type="ECO:0000259" key="6">
    <source>
        <dbReference type="Pfam" id="PF17189"/>
    </source>
</evidence>
<evidence type="ECO:0000256" key="1">
    <source>
        <dbReference type="ARBA" id="ARBA00005382"/>
    </source>
</evidence>
<dbReference type="GO" id="GO:0006680">
    <property type="term" value="P:glucosylceramide catabolic process"/>
    <property type="evidence" value="ECO:0007669"/>
    <property type="project" value="TreeGrafter"/>
</dbReference>
<evidence type="ECO:0000259" key="5">
    <source>
        <dbReference type="Pfam" id="PF02055"/>
    </source>
</evidence>
<dbReference type="EMBL" id="QPKV01000009">
    <property type="protein sequence ID" value="RDC54910.1"/>
    <property type="molecule type" value="Genomic_DNA"/>
</dbReference>